<reference evidence="2" key="1">
    <citation type="journal article" date="2014" name="PLoS Negl. Trop. Dis.">
        <title>Identification and characterization of seminal fluid proteins in the Asian tiger mosquito, Aedes albopictus.</title>
        <authorList>
            <person name="Boes K.E."/>
            <person name="Ribeiro J.M."/>
            <person name="Wong A."/>
            <person name="Harrington L.C."/>
            <person name="Wolfner M.F."/>
            <person name="Sirot L.K."/>
        </authorList>
    </citation>
    <scope>NUCLEOTIDE SEQUENCE</scope>
    <source>
        <tissue evidence="2">Reproductive organs</tissue>
    </source>
</reference>
<sequence length="76" mass="8310">MGGRLTRQEIPSIKSENVISSQAESAPQSDLGQEVVEEVIQAKQVPQAFHVITAPKVCPPGYKLDHKGECRKIVNI</sequence>
<proteinExistence type="evidence at transcript level"/>
<evidence type="ECO:0000313" key="2">
    <source>
        <dbReference type="EMBL" id="JAC06798.1"/>
    </source>
</evidence>
<feature type="region of interest" description="Disordered" evidence="1">
    <location>
        <begin position="1"/>
        <end position="30"/>
    </location>
</feature>
<protein>
    <submittedName>
        <fullName evidence="2">Uncharacterized protein</fullName>
    </submittedName>
</protein>
<organism evidence="2">
    <name type="scientific">Aedes albopictus</name>
    <name type="common">Asian tiger mosquito</name>
    <name type="synonym">Stegomyia albopicta</name>
    <dbReference type="NCBI Taxonomy" id="7160"/>
    <lineage>
        <taxon>Eukaryota</taxon>
        <taxon>Metazoa</taxon>
        <taxon>Ecdysozoa</taxon>
        <taxon>Arthropoda</taxon>
        <taxon>Hexapoda</taxon>
        <taxon>Insecta</taxon>
        <taxon>Pterygota</taxon>
        <taxon>Neoptera</taxon>
        <taxon>Endopterygota</taxon>
        <taxon>Diptera</taxon>
        <taxon>Nematocera</taxon>
        <taxon>Culicoidea</taxon>
        <taxon>Culicidae</taxon>
        <taxon>Culicinae</taxon>
        <taxon>Aedini</taxon>
        <taxon>Aedes</taxon>
        <taxon>Stegomyia</taxon>
    </lineage>
</organism>
<evidence type="ECO:0000256" key="1">
    <source>
        <dbReference type="SAM" id="MobiDB-lite"/>
    </source>
</evidence>
<dbReference type="EMBL" id="GAPW01006800">
    <property type="protein sequence ID" value="JAC06798.1"/>
    <property type="molecule type" value="mRNA"/>
</dbReference>
<accession>A0A023EBG3</accession>
<dbReference type="AlphaFoldDB" id="A0A023EBG3"/>
<name>A0A023EBG3_AEDAL</name>
<feature type="compositionally biased region" description="Polar residues" evidence="1">
    <location>
        <begin position="14"/>
        <end position="30"/>
    </location>
</feature>